<dbReference type="OrthoDB" id="9806976at2"/>
<dbReference type="EMBL" id="FXAY01000004">
    <property type="protein sequence ID" value="SMG41610.1"/>
    <property type="molecule type" value="Genomic_DNA"/>
</dbReference>
<feature type="domain" description="HTH arsR-type" evidence="1">
    <location>
        <begin position="3"/>
        <end position="97"/>
    </location>
</feature>
<dbReference type="InterPro" id="IPR036390">
    <property type="entry name" value="WH_DNA-bd_sf"/>
</dbReference>
<dbReference type="Proteomes" id="UP000193244">
    <property type="component" value="Unassembled WGS sequence"/>
</dbReference>
<dbReference type="PANTHER" id="PTHR38600">
    <property type="entry name" value="TRANSCRIPTIONAL REGULATORY PROTEIN"/>
    <property type="match status" value="1"/>
</dbReference>
<dbReference type="Pfam" id="PF12840">
    <property type="entry name" value="HTH_20"/>
    <property type="match status" value="1"/>
</dbReference>
<keyword evidence="3" id="KW-1185">Reference proteome</keyword>
<protein>
    <submittedName>
        <fullName evidence="2">Transcriptional regulator, ArsR family</fullName>
    </submittedName>
</protein>
<organism evidence="2 3">
    <name type="scientific">Agreia pratensis</name>
    <dbReference type="NCBI Taxonomy" id="150121"/>
    <lineage>
        <taxon>Bacteria</taxon>
        <taxon>Bacillati</taxon>
        <taxon>Actinomycetota</taxon>
        <taxon>Actinomycetes</taxon>
        <taxon>Micrococcales</taxon>
        <taxon>Microbacteriaceae</taxon>
        <taxon>Agreia</taxon>
    </lineage>
</organism>
<reference evidence="3" key="1">
    <citation type="submission" date="2017-04" db="EMBL/GenBank/DDBJ databases">
        <authorList>
            <person name="Varghese N."/>
            <person name="Submissions S."/>
        </authorList>
    </citation>
    <scope>NUCLEOTIDE SEQUENCE [LARGE SCALE GENOMIC DNA]</scope>
    <source>
        <strain evidence="3">VKM Ac-2510</strain>
    </source>
</reference>
<dbReference type="Gene3D" id="1.10.10.10">
    <property type="entry name" value="Winged helix-like DNA-binding domain superfamily/Winged helix DNA-binding domain"/>
    <property type="match status" value="1"/>
</dbReference>
<evidence type="ECO:0000313" key="3">
    <source>
        <dbReference type="Proteomes" id="UP000193244"/>
    </source>
</evidence>
<dbReference type="PROSITE" id="PS50987">
    <property type="entry name" value="HTH_ARSR_2"/>
    <property type="match status" value="1"/>
</dbReference>
<dbReference type="GO" id="GO:0003700">
    <property type="term" value="F:DNA-binding transcription factor activity"/>
    <property type="evidence" value="ECO:0007669"/>
    <property type="project" value="InterPro"/>
</dbReference>
<dbReference type="InterPro" id="IPR036388">
    <property type="entry name" value="WH-like_DNA-bd_sf"/>
</dbReference>
<dbReference type="RefSeq" id="WP_085486714.1">
    <property type="nucleotide sequence ID" value="NZ_FXAY01000004.1"/>
</dbReference>
<dbReference type="SMART" id="SM00418">
    <property type="entry name" value="HTH_ARSR"/>
    <property type="match status" value="1"/>
</dbReference>
<dbReference type="STRING" id="150121.SAMN06296010_2624"/>
<dbReference type="CDD" id="cd00090">
    <property type="entry name" value="HTH_ARSR"/>
    <property type="match status" value="1"/>
</dbReference>
<dbReference type="SUPFAM" id="SSF46785">
    <property type="entry name" value="Winged helix' DNA-binding domain"/>
    <property type="match status" value="1"/>
</dbReference>
<sequence length="116" mass="13168">MVVDQSTETGIDRIFQALADATRRDIVSRVITASHSVTSLAEHYDMSFAAVQKHVQVLERALLVTKERRGREQLVRGRIDTIGRAAALLQAYEQIWAQRALRIDKILVEDTHKEKS</sequence>
<dbReference type="PANTHER" id="PTHR38600:SF2">
    <property type="entry name" value="SLL0088 PROTEIN"/>
    <property type="match status" value="1"/>
</dbReference>
<dbReference type="AlphaFoldDB" id="A0A1X7KJJ1"/>
<proteinExistence type="predicted"/>
<name>A0A1X7KJJ1_9MICO</name>
<dbReference type="InterPro" id="IPR011991">
    <property type="entry name" value="ArsR-like_HTH"/>
</dbReference>
<evidence type="ECO:0000313" key="2">
    <source>
        <dbReference type="EMBL" id="SMG41610.1"/>
    </source>
</evidence>
<evidence type="ECO:0000259" key="1">
    <source>
        <dbReference type="PROSITE" id="PS50987"/>
    </source>
</evidence>
<accession>A0A1X7KJJ1</accession>
<gene>
    <name evidence="2" type="ORF">SAMN06296010_2624</name>
</gene>
<dbReference type="InterPro" id="IPR001845">
    <property type="entry name" value="HTH_ArsR_DNA-bd_dom"/>
</dbReference>